<dbReference type="RefSeq" id="WP_048043071.1">
    <property type="nucleotide sequence ID" value="NZ_CP009511.1"/>
</dbReference>
<evidence type="ECO:0008006" key="6">
    <source>
        <dbReference type="Google" id="ProtNLM"/>
    </source>
</evidence>
<dbReference type="PROSITE" id="PS50005">
    <property type="entry name" value="TPR"/>
    <property type="match status" value="1"/>
</dbReference>
<dbReference type="InterPro" id="IPR019734">
    <property type="entry name" value="TPR_rpt"/>
</dbReference>
<dbReference type="Proteomes" id="UP000033116">
    <property type="component" value="Chromosome"/>
</dbReference>
<dbReference type="AlphaFoldDB" id="A0A0E3LS35"/>
<evidence type="ECO:0000256" key="1">
    <source>
        <dbReference type="ARBA" id="ARBA00022737"/>
    </source>
</evidence>
<feature type="repeat" description="TPR" evidence="3">
    <location>
        <begin position="158"/>
        <end position="191"/>
    </location>
</feature>
<evidence type="ECO:0000313" key="4">
    <source>
        <dbReference type="EMBL" id="AKB61081.1"/>
    </source>
</evidence>
<evidence type="ECO:0000313" key="5">
    <source>
        <dbReference type="Proteomes" id="UP000033116"/>
    </source>
</evidence>
<dbReference type="Gene3D" id="1.25.40.10">
    <property type="entry name" value="Tetratricopeptide repeat domain"/>
    <property type="match status" value="2"/>
</dbReference>
<evidence type="ECO:0000256" key="2">
    <source>
        <dbReference type="ARBA" id="ARBA00022803"/>
    </source>
</evidence>
<dbReference type="PANTHER" id="PTHR45641">
    <property type="entry name" value="TETRATRICOPEPTIDE REPEAT PROTEIN (AFU_ORTHOLOGUE AFUA_6G03870)"/>
    <property type="match status" value="1"/>
</dbReference>
<dbReference type="SUPFAM" id="SSF48452">
    <property type="entry name" value="TPR-like"/>
    <property type="match status" value="1"/>
</dbReference>
<dbReference type="HOGENOM" id="CLU_067741_0_0_2"/>
<dbReference type="PATRIC" id="fig|1434115.4.peg.1383"/>
<dbReference type="GeneID" id="24864265"/>
<dbReference type="PANTHER" id="PTHR45641:SF19">
    <property type="entry name" value="NEPHROCYSTIN-3"/>
    <property type="match status" value="1"/>
</dbReference>
<organism evidence="4 5">
    <name type="scientific">Methanosarcina mazei SarPi</name>
    <dbReference type="NCBI Taxonomy" id="1434115"/>
    <lineage>
        <taxon>Archaea</taxon>
        <taxon>Methanobacteriati</taxon>
        <taxon>Methanobacteriota</taxon>
        <taxon>Stenosarchaea group</taxon>
        <taxon>Methanomicrobia</taxon>
        <taxon>Methanosarcinales</taxon>
        <taxon>Methanosarcinaceae</taxon>
        <taxon>Methanosarcina</taxon>
    </lineage>
</organism>
<dbReference type="Pfam" id="PF13424">
    <property type="entry name" value="TPR_12"/>
    <property type="match status" value="1"/>
</dbReference>
<evidence type="ECO:0000256" key="3">
    <source>
        <dbReference type="PROSITE-ProRule" id="PRU00339"/>
    </source>
</evidence>
<accession>A0A0E3LS35</accession>
<sequence>MPEKPDRLREEAVKHFNRTIDLMQEGKPEESLEALQKAENAAQEAKSDAILFHTLKARGQILQSLGRLEEALDTYVFSLKISYKLLSEDPGNELYKDTIRLNLNNIGNLGNIFQRAGNFILSKQCYETGLEICQKLLDSHPENTFYQMYAGNTLNNLGELLFSVGQIEEAKEKYEKALEIYEKLLQNYPEDTEYLPDKEMTLNNLGILFSQKGQKEAAKKNFKESLEILEILSKKDPRDQKLKEEISLRQEKLEKI</sequence>
<reference evidence="4 5" key="1">
    <citation type="submission" date="2014-07" db="EMBL/GenBank/DDBJ databases">
        <title>Methanogenic archaea and the global carbon cycle.</title>
        <authorList>
            <person name="Henriksen J.R."/>
            <person name="Luke J."/>
            <person name="Reinhart S."/>
            <person name="Benedict M.N."/>
            <person name="Youngblut N.D."/>
            <person name="Metcalf M.E."/>
            <person name="Whitaker R.J."/>
            <person name="Metcalf W.W."/>
        </authorList>
    </citation>
    <scope>NUCLEOTIDE SEQUENCE [LARGE SCALE GENOMIC DNA]</scope>
    <source>
        <strain evidence="4 5">SarPi</strain>
    </source>
</reference>
<protein>
    <recommendedName>
        <fullName evidence="6">Tetratricopeptide repeat protein</fullName>
    </recommendedName>
</protein>
<gene>
    <name evidence="4" type="ORF">MSMAP_1096</name>
</gene>
<proteinExistence type="predicted"/>
<name>A0A0E3LS35_METMZ</name>
<keyword evidence="2 3" id="KW-0802">TPR repeat</keyword>
<dbReference type="EMBL" id="CP009511">
    <property type="protein sequence ID" value="AKB61081.1"/>
    <property type="molecule type" value="Genomic_DNA"/>
</dbReference>
<dbReference type="InterPro" id="IPR011990">
    <property type="entry name" value="TPR-like_helical_dom_sf"/>
</dbReference>
<dbReference type="SMART" id="SM00028">
    <property type="entry name" value="TPR"/>
    <property type="match status" value="5"/>
</dbReference>
<keyword evidence="1" id="KW-0677">Repeat</keyword>